<comment type="catalytic activity">
    <reaction evidence="1">
        <text>Thiol-dependent hydrolysis of ester, thioester, amide, peptide and isopeptide bonds formed by the C-terminal Gly of ubiquitin (a 76-residue protein attached to proteins as an intracellular targeting signal).</text>
        <dbReference type="EC" id="3.4.19.12"/>
    </reaction>
</comment>
<evidence type="ECO:0000256" key="4">
    <source>
        <dbReference type="ARBA" id="ARBA00022786"/>
    </source>
</evidence>
<evidence type="ECO:0000313" key="9">
    <source>
        <dbReference type="EMBL" id="KAF2679413.1"/>
    </source>
</evidence>
<feature type="compositionally biased region" description="Low complexity" evidence="7">
    <location>
        <begin position="91"/>
        <end position="101"/>
    </location>
</feature>
<dbReference type="EMBL" id="MU005603">
    <property type="protein sequence ID" value="KAF2679413.1"/>
    <property type="molecule type" value="Genomic_DNA"/>
</dbReference>
<feature type="compositionally biased region" description="Basic and acidic residues" evidence="7">
    <location>
        <begin position="268"/>
        <end position="278"/>
    </location>
</feature>
<evidence type="ECO:0000256" key="2">
    <source>
        <dbReference type="ARBA" id="ARBA00012759"/>
    </source>
</evidence>
<evidence type="ECO:0000256" key="1">
    <source>
        <dbReference type="ARBA" id="ARBA00000707"/>
    </source>
</evidence>
<feature type="region of interest" description="Disordered" evidence="7">
    <location>
        <begin position="314"/>
        <end position="336"/>
    </location>
</feature>
<keyword evidence="10" id="KW-1185">Reference proteome</keyword>
<dbReference type="EC" id="3.4.19.12" evidence="2"/>
<feature type="compositionally biased region" description="Polar residues" evidence="7">
    <location>
        <begin position="62"/>
        <end position="71"/>
    </location>
</feature>
<dbReference type="PANTHER" id="PTHR24006">
    <property type="entry name" value="UBIQUITIN CARBOXYL-TERMINAL HYDROLASE"/>
    <property type="match status" value="1"/>
</dbReference>
<evidence type="ECO:0000256" key="3">
    <source>
        <dbReference type="ARBA" id="ARBA00022670"/>
    </source>
</evidence>
<dbReference type="AlphaFoldDB" id="A0A6G1IN43"/>
<protein>
    <recommendedName>
        <fullName evidence="2">ubiquitinyl hydrolase 1</fullName>
        <ecNumber evidence="2">3.4.19.12</ecNumber>
    </recommendedName>
</protein>
<dbReference type="OrthoDB" id="429671at2759"/>
<dbReference type="GO" id="GO:0005829">
    <property type="term" value="C:cytosol"/>
    <property type="evidence" value="ECO:0007669"/>
    <property type="project" value="TreeGrafter"/>
</dbReference>
<evidence type="ECO:0000313" key="10">
    <source>
        <dbReference type="Proteomes" id="UP000799291"/>
    </source>
</evidence>
<feature type="compositionally biased region" description="Polar residues" evidence="7">
    <location>
        <begin position="782"/>
        <end position="792"/>
    </location>
</feature>
<name>A0A6G1IN43_9PLEO</name>
<dbReference type="Pfam" id="PF00443">
    <property type="entry name" value="UCH"/>
    <property type="match status" value="1"/>
</dbReference>
<keyword evidence="3" id="KW-0645">Protease</keyword>
<dbReference type="GO" id="GO:0006508">
    <property type="term" value="P:proteolysis"/>
    <property type="evidence" value="ECO:0007669"/>
    <property type="project" value="UniProtKB-KW"/>
</dbReference>
<dbReference type="Gene3D" id="3.90.70.10">
    <property type="entry name" value="Cysteine proteinases"/>
    <property type="match status" value="1"/>
</dbReference>
<feature type="region of interest" description="Disordered" evidence="7">
    <location>
        <begin position="508"/>
        <end position="534"/>
    </location>
</feature>
<feature type="region of interest" description="Disordered" evidence="7">
    <location>
        <begin position="1"/>
        <end position="301"/>
    </location>
</feature>
<feature type="compositionally biased region" description="Low complexity" evidence="7">
    <location>
        <begin position="255"/>
        <end position="267"/>
    </location>
</feature>
<dbReference type="GO" id="GO:0005634">
    <property type="term" value="C:nucleus"/>
    <property type="evidence" value="ECO:0007669"/>
    <property type="project" value="TreeGrafter"/>
</dbReference>
<feature type="domain" description="USP" evidence="8">
    <location>
        <begin position="363"/>
        <end position="739"/>
    </location>
</feature>
<keyword evidence="6" id="KW-0788">Thiol protease</keyword>
<dbReference type="InterPro" id="IPR001394">
    <property type="entry name" value="Peptidase_C19_UCH"/>
</dbReference>
<dbReference type="PROSITE" id="PS00972">
    <property type="entry name" value="USP_1"/>
    <property type="match status" value="1"/>
</dbReference>
<feature type="compositionally biased region" description="Basic residues" evidence="7">
    <location>
        <begin position="129"/>
        <end position="139"/>
    </location>
</feature>
<feature type="compositionally biased region" description="Basic and acidic residues" evidence="7">
    <location>
        <begin position="160"/>
        <end position="169"/>
    </location>
</feature>
<dbReference type="InterPro" id="IPR018200">
    <property type="entry name" value="USP_CS"/>
</dbReference>
<gene>
    <name evidence="9" type="ORF">K458DRAFT_393824</name>
</gene>
<dbReference type="InterPro" id="IPR050164">
    <property type="entry name" value="Peptidase_C19"/>
</dbReference>
<dbReference type="GO" id="GO:0004843">
    <property type="term" value="F:cysteine-type deubiquitinase activity"/>
    <property type="evidence" value="ECO:0007669"/>
    <property type="project" value="UniProtKB-EC"/>
</dbReference>
<dbReference type="PROSITE" id="PS50235">
    <property type="entry name" value="USP_3"/>
    <property type="match status" value="1"/>
</dbReference>
<dbReference type="CDD" id="cd02257">
    <property type="entry name" value="Peptidase_C19"/>
    <property type="match status" value="1"/>
</dbReference>
<dbReference type="PANTHER" id="PTHR24006:SF687">
    <property type="entry name" value="UBIQUITIN CARBOXYL-TERMINAL HYDROLASE 10"/>
    <property type="match status" value="1"/>
</dbReference>
<evidence type="ECO:0000256" key="6">
    <source>
        <dbReference type="ARBA" id="ARBA00022807"/>
    </source>
</evidence>
<dbReference type="Proteomes" id="UP000799291">
    <property type="component" value="Unassembled WGS sequence"/>
</dbReference>
<organism evidence="9 10">
    <name type="scientific">Lentithecium fluviatile CBS 122367</name>
    <dbReference type="NCBI Taxonomy" id="1168545"/>
    <lineage>
        <taxon>Eukaryota</taxon>
        <taxon>Fungi</taxon>
        <taxon>Dikarya</taxon>
        <taxon>Ascomycota</taxon>
        <taxon>Pezizomycotina</taxon>
        <taxon>Dothideomycetes</taxon>
        <taxon>Pleosporomycetidae</taxon>
        <taxon>Pleosporales</taxon>
        <taxon>Massarineae</taxon>
        <taxon>Lentitheciaceae</taxon>
        <taxon>Lentithecium</taxon>
    </lineage>
</organism>
<evidence type="ECO:0000256" key="5">
    <source>
        <dbReference type="ARBA" id="ARBA00022801"/>
    </source>
</evidence>
<dbReference type="GO" id="GO:0016579">
    <property type="term" value="P:protein deubiquitination"/>
    <property type="evidence" value="ECO:0007669"/>
    <property type="project" value="InterPro"/>
</dbReference>
<keyword evidence="4" id="KW-0833">Ubl conjugation pathway</keyword>
<sequence length="818" mass="88905">MPPRNFQPHGSPVVVSSHPHMAPIPVNRALGQTPPIVHSRTPPAPAARLPTPQRTPQPAPSTPSVKSQTHVSSPTPPTNMTAPTPPPPSTPSLSSATAAPPSLQPGTFMPYYPQLPWLSFKGSMPPRASRNRRNRRRKTLVSANQEGLALPSRDQTAEVEEVKESHDSTDEAEQTPTEGPEESLASTVAPASEAGIDTPSTSHPPSEADLTHPASSSPMVNPSSTRPVAPSHLHTRTQTKPVVPLIPIRPAKAPSVTSTTQKSVKSAAVKEEPKKAEEVSTPTPASEAAEETPKASPPKPAASKLWADLLRSKATPAPVQPPTGTNGVVSPNGPPTLKSNSLGDILASFSASSDKKLSFLEPRGLVNTGNLCYMNSILQALVFCVPFYDFLDQVAKRAVHSFKSETPLVDAMIMFMRDFRVIDSAVSAEKLRLRLKDKELEQYGEPLTPEYVYDVIKRLPRFDNMKRGQQEDAEEFLGFLLAGLHDECAQVIKGSGSVNGVENVLSPTSERSVSTDSGWLEVGPKQKASTTQSSGAIEFETPVTKIFGGKIRSEYRKPGEKTSVTLEPYQPLQLDIHSPHVNNITDALKGLTHLETLDGAARGTRAATKQMFIETLPPVLILHLKRFHYDTNGGAQKIWKKIGYPLELEIPKEVFPPNKRGSFSVRGGLPRYRLTTVVYHHGKNASGGHYTVDLRRQEGREWIRMDDTVIHRIRAEDVAEGGAEEDPKVLAAALEQHKKDSLKSKNIFEQIGQDGGEEADKGGWSQVNGSQKDGTKKWSGVVNGTATPSSAGKRTPLPKENMRDNKVAYILFYQRIEA</sequence>
<dbReference type="InterPro" id="IPR028889">
    <property type="entry name" value="USP"/>
</dbReference>
<evidence type="ECO:0000259" key="8">
    <source>
        <dbReference type="PROSITE" id="PS50235"/>
    </source>
</evidence>
<feature type="compositionally biased region" description="Polar residues" evidence="7">
    <location>
        <begin position="508"/>
        <end position="517"/>
    </location>
</feature>
<feature type="compositionally biased region" description="Polar residues" evidence="7">
    <location>
        <begin position="213"/>
        <end position="226"/>
    </location>
</feature>
<proteinExistence type="predicted"/>
<dbReference type="InterPro" id="IPR038765">
    <property type="entry name" value="Papain-like_cys_pep_sf"/>
</dbReference>
<reference evidence="9" key="1">
    <citation type="journal article" date="2020" name="Stud. Mycol.">
        <title>101 Dothideomycetes genomes: a test case for predicting lifestyles and emergence of pathogens.</title>
        <authorList>
            <person name="Haridas S."/>
            <person name="Albert R."/>
            <person name="Binder M."/>
            <person name="Bloem J."/>
            <person name="Labutti K."/>
            <person name="Salamov A."/>
            <person name="Andreopoulos B."/>
            <person name="Baker S."/>
            <person name="Barry K."/>
            <person name="Bills G."/>
            <person name="Bluhm B."/>
            <person name="Cannon C."/>
            <person name="Castanera R."/>
            <person name="Culley D."/>
            <person name="Daum C."/>
            <person name="Ezra D."/>
            <person name="Gonzalez J."/>
            <person name="Henrissat B."/>
            <person name="Kuo A."/>
            <person name="Liang C."/>
            <person name="Lipzen A."/>
            <person name="Lutzoni F."/>
            <person name="Magnuson J."/>
            <person name="Mondo S."/>
            <person name="Nolan M."/>
            <person name="Ohm R."/>
            <person name="Pangilinan J."/>
            <person name="Park H.-J."/>
            <person name="Ramirez L."/>
            <person name="Alfaro M."/>
            <person name="Sun H."/>
            <person name="Tritt A."/>
            <person name="Yoshinaga Y."/>
            <person name="Zwiers L.-H."/>
            <person name="Turgeon B."/>
            <person name="Goodwin S."/>
            <person name="Spatafora J."/>
            <person name="Crous P."/>
            <person name="Grigoriev I."/>
        </authorList>
    </citation>
    <scope>NUCLEOTIDE SEQUENCE</scope>
    <source>
        <strain evidence="9">CBS 122367</strain>
    </source>
</reference>
<keyword evidence="5" id="KW-0378">Hydrolase</keyword>
<feature type="region of interest" description="Disordered" evidence="7">
    <location>
        <begin position="753"/>
        <end position="800"/>
    </location>
</feature>
<accession>A0A6G1IN43</accession>
<dbReference type="SUPFAM" id="SSF54001">
    <property type="entry name" value="Cysteine proteinases"/>
    <property type="match status" value="1"/>
</dbReference>
<evidence type="ECO:0000256" key="7">
    <source>
        <dbReference type="SAM" id="MobiDB-lite"/>
    </source>
</evidence>